<proteinExistence type="predicted"/>
<feature type="domain" description="AB hydrolase-1" evidence="1">
    <location>
        <begin position="23"/>
        <end position="248"/>
    </location>
</feature>
<dbReference type="InterPro" id="IPR000073">
    <property type="entry name" value="AB_hydrolase_1"/>
</dbReference>
<dbReference type="PANTHER" id="PTHR43194">
    <property type="entry name" value="HYDROLASE ALPHA/BETA FOLD FAMILY"/>
    <property type="match status" value="1"/>
</dbReference>
<reference evidence="2 3" key="1">
    <citation type="journal article" date="2014" name="Antonie Van Leeuwenhoek">
        <title>Oenococcus alcoholitolerans sp. nov., a lactic acid bacteria isolated from cachaca and ethanol fermentation processes.</title>
        <authorList>
            <person name="Badotti F."/>
            <person name="Moreira A.P."/>
            <person name="Tonon L.A."/>
            <person name="de Lucena B.T."/>
            <person name="Gomes Fde C."/>
            <person name="Kruger R."/>
            <person name="Thompson C.C."/>
            <person name="de Morais M.A.Jr."/>
            <person name="Rosa C.A."/>
            <person name="Thompson F.L."/>
        </authorList>
    </citation>
    <scope>NUCLEOTIDE SEQUENCE [LARGE SCALE GENOMIC DNA]</scope>
    <source>
        <strain evidence="2 3">UFRJ-M7.2.18</strain>
    </source>
</reference>
<accession>A0ABR4XSI8</accession>
<dbReference type="GO" id="GO:0016787">
    <property type="term" value="F:hydrolase activity"/>
    <property type="evidence" value="ECO:0007669"/>
    <property type="project" value="UniProtKB-KW"/>
</dbReference>
<organism evidence="2 3">
    <name type="scientific">Oenococcus alcoholitolerans</name>
    <dbReference type="NCBI Taxonomy" id="931074"/>
    <lineage>
        <taxon>Bacteria</taxon>
        <taxon>Bacillati</taxon>
        <taxon>Bacillota</taxon>
        <taxon>Bacilli</taxon>
        <taxon>Lactobacillales</taxon>
        <taxon>Lactobacillaceae</taxon>
        <taxon>Oenococcus</taxon>
    </lineage>
</organism>
<dbReference type="Gene3D" id="3.40.50.1820">
    <property type="entry name" value="alpha/beta hydrolase"/>
    <property type="match status" value="1"/>
</dbReference>
<dbReference type="Proteomes" id="UP000030023">
    <property type="component" value="Unassembled WGS sequence"/>
</dbReference>
<keyword evidence="2" id="KW-0378">Hydrolase</keyword>
<comment type="caution">
    <text evidence="2">The sequence shown here is derived from an EMBL/GenBank/DDBJ whole genome shotgun (WGS) entry which is preliminary data.</text>
</comment>
<dbReference type="InterPro" id="IPR029058">
    <property type="entry name" value="AB_hydrolase_fold"/>
</dbReference>
<sequence>MAYLYTNDHVRLDYHELGDPKGPTVILIEGYSGNEMTWVGQIDPFIEAGFHLVTYDRRNHGKSQSVNYGMRIARHGYDLAELIDKVAFDQKVFLVGHSMGASTIFAYLSLFGCDHLKGIVTEDQSPKAINDQNWSLGLYDSDWDHLLAMAERIKKTKFTRLAVSRDFKIALGKVYRPFDFDFNQPLLLDSLVQDWRDQIETEKVPHLFLAGGNSPLWPKEEAQAAAALNQRASFHIFQGAGHIPHLEKTDEFNQTVIDFIRNNQKR</sequence>
<dbReference type="SUPFAM" id="SSF53474">
    <property type="entry name" value="alpha/beta-Hydrolases"/>
    <property type="match status" value="1"/>
</dbReference>
<evidence type="ECO:0000259" key="1">
    <source>
        <dbReference type="Pfam" id="PF00561"/>
    </source>
</evidence>
<dbReference type="Pfam" id="PF00561">
    <property type="entry name" value="Abhydrolase_1"/>
    <property type="match status" value="1"/>
</dbReference>
<dbReference type="InterPro" id="IPR050228">
    <property type="entry name" value="Carboxylesterase_BioH"/>
</dbReference>
<name>A0ABR4XSI8_9LACO</name>
<dbReference type="PANTHER" id="PTHR43194:SF2">
    <property type="entry name" value="PEROXISOMAL MEMBRANE PROTEIN LPX1"/>
    <property type="match status" value="1"/>
</dbReference>
<gene>
    <name evidence="2" type="ORF">Q757_00825</name>
</gene>
<evidence type="ECO:0000313" key="2">
    <source>
        <dbReference type="EMBL" id="KGO32467.1"/>
    </source>
</evidence>
<evidence type="ECO:0000313" key="3">
    <source>
        <dbReference type="Proteomes" id="UP000030023"/>
    </source>
</evidence>
<keyword evidence="3" id="KW-1185">Reference proteome</keyword>
<dbReference type="EMBL" id="AXCV01000016">
    <property type="protein sequence ID" value="KGO32467.1"/>
    <property type="molecule type" value="Genomic_DNA"/>
</dbReference>
<protein>
    <submittedName>
        <fullName evidence="2">Alpha/beta hydrolase</fullName>
    </submittedName>
</protein>